<sequence length="175" mass="18841">MGSFYTTFPELTSPDFSGVGGLPSTKTDENLRQSNPQPESGIFSAAPSDIKSPSSSCSHSSGSSICCSIGVKQHTTTNNGLVSGDPLMVEDPGGVLKRTHSDVELHALNRDETKLLNPFQFHVLHLALQPLDLILQFNGYLEEIRIIGSSSFLESLDDSQINKIVSNVVCGFSKE</sequence>
<protein>
    <submittedName>
        <fullName evidence="2">PROTEIN NLP8</fullName>
    </submittedName>
</protein>
<proteinExistence type="predicted"/>
<feature type="region of interest" description="Disordered" evidence="1">
    <location>
        <begin position="1"/>
        <end position="48"/>
    </location>
</feature>
<comment type="caution">
    <text evidence="2">The sequence shown here is derived from an EMBL/GenBank/DDBJ whole genome shotgun (WGS) entry which is preliminary data.</text>
</comment>
<feature type="compositionally biased region" description="Polar residues" evidence="1">
    <location>
        <begin position="1"/>
        <end position="10"/>
    </location>
</feature>
<accession>A0A9Q0UZR6</accession>
<organism evidence="2 3">
    <name type="scientific">Salix koriyanagi</name>
    <dbReference type="NCBI Taxonomy" id="2511006"/>
    <lineage>
        <taxon>Eukaryota</taxon>
        <taxon>Viridiplantae</taxon>
        <taxon>Streptophyta</taxon>
        <taxon>Embryophyta</taxon>
        <taxon>Tracheophyta</taxon>
        <taxon>Spermatophyta</taxon>
        <taxon>Magnoliopsida</taxon>
        <taxon>eudicotyledons</taxon>
        <taxon>Gunneridae</taxon>
        <taxon>Pentapetalae</taxon>
        <taxon>rosids</taxon>
        <taxon>fabids</taxon>
        <taxon>Malpighiales</taxon>
        <taxon>Salicaceae</taxon>
        <taxon>Saliceae</taxon>
        <taxon>Salix</taxon>
    </lineage>
</organism>
<keyword evidence="3" id="KW-1185">Reference proteome</keyword>
<evidence type="ECO:0000313" key="2">
    <source>
        <dbReference type="EMBL" id="KAJ6739504.1"/>
    </source>
</evidence>
<reference evidence="2" key="1">
    <citation type="submission" date="2022-11" db="EMBL/GenBank/DDBJ databases">
        <authorList>
            <person name="Hyden B.L."/>
            <person name="Feng K."/>
            <person name="Yates T."/>
            <person name="Jawdy S."/>
            <person name="Smart L.B."/>
            <person name="Muchero W."/>
        </authorList>
    </citation>
    <scope>NUCLEOTIDE SEQUENCE</scope>
    <source>
        <tissue evidence="2">Shoot tip</tissue>
    </source>
</reference>
<dbReference type="Proteomes" id="UP001151752">
    <property type="component" value="Chromosome 4"/>
</dbReference>
<evidence type="ECO:0000256" key="1">
    <source>
        <dbReference type="SAM" id="MobiDB-lite"/>
    </source>
</evidence>
<dbReference type="AlphaFoldDB" id="A0A9Q0UZR6"/>
<dbReference type="EMBL" id="JAPFFM010000010">
    <property type="protein sequence ID" value="KAJ6739504.1"/>
    <property type="molecule type" value="Genomic_DNA"/>
</dbReference>
<name>A0A9Q0UZR6_9ROSI</name>
<gene>
    <name evidence="2" type="ORF">OIU74_004305</name>
</gene>
<evidence type="ECO:0000313" key="3">
    <source>
        <dbReference type="Proteomes" id="UP001151752"/>
    </source>
</evidence>
<reference evidence="2" key="2">
    <citation type="journal article" date="2023" name="Int. J. Mol. Sci.">
        <title>De Novo Assembly and Annotation of 11 Diverse Shrub Willow (Salix) Genomes Reveals Novel Gene Organization in Sex-Linked Regions.</title>
        <authorList>
            <person name="Hyden B."/>
            <person name="Feng K."/>
            <person name="Yates T.B."/>
            <person name="Jawdy S."/>
            <person name="Cereghino C."/>
            <person name="Smart L.B."/>
            <person name="Muchero W."/>
        </authorList>
    </citation>
    <scope>NUCLEOTIDE SEQUENCE</scope>
    <source>
        <tissue evidence="2">Shoot tip</tissue>
    </source>
</reference>